<protein>
    <submittedName>
        <fullName evidence="1">Uncharacterized protein</fullName>
    </submittedName>
</protein>
<evidence type="ECO:0000313" key="2">
    <source>
        <dbReference type="Proteomes" id="UP000703893"/>
    </source>
</evidence>
<reference evidence="1 2" key="1">
    <citation type="submission" date="2019-03" db="EMBL/GenBank/DDBJ databases">
        <title>Lake Tanganyika Metagenome-Assembled Genomes (MAGs).</title>
        <authorList>
            <person name="Tran P."/>
        </authorList>
    </citation>
    <scope>NUCLEOTIDE SEQUENCE [LARGE SCALE GENOMIC DNA]</scope>
    <source>
        <strain evidence="1">K_DeepCast_65m_m2_236</strain>
    </source>
</reference>
<sequence length="113" mass="12670">MAFLDELFKNRDLFMLTGADGHQVHLGFSDGRKAVYFFTSQDAARTYIAEHRLKAGLARINWKTFNQVRADLLAAHVRLAAIDPHTGVEATGMVIPLEHVRSDNPVIWGQPAR</sequence>
<comment type="caution">
    <text evidence="1">The sequence shown here is derived from an EMBL/GenBank/DDBJ whole genome shotgun (WGS) entry which is preliminary data.</text>
</comment>
<dbReference type="Proteomes" id="UP000703893">
    <property type="component" value="Unassembled WGS sequence"/>
</dbReference>
<name>A0A937X6L3_9BACT</name>
<evidence type="ECO:0000313" key="1">
    <source>
        <dbReference type="EMBL" id="MBM3275290.1"/>
    </source>
</evidence>
<dbReference type="AlphaFoldDB" id="A0A937X6L3"/>
<proteinExistence type="predicted"/>
<dbReference type="EMBL" id="VGJX01000517">
    <property type="protein sequence ID" value="MBM3275290.1"/>
    <property type="molecule type" value="Genomic_DNA"/>
</dbReference>
<gene>
    <name evidence="1" type="ORF">FJZ00_09065</name>
</gene>
<accession>A0A937X6L3</accession>
<organism evidence="1 2">
    <name type="scientific">Candidatus Tanganyikabacteria bacterium</name>
    <dbReference type="NCBI Taxonomy" id="2961651"/>
    <lineage>
        <taxon>Bacteria</taxon>
        <taxon>Bacillati</taxon>
        <taxon>Candidatus Sericytochromatia</taxon>
        <taxon>Candidatus Tanganyikabacteria</taxon>
    </lineage>
</organism>